<organism evidence="2 3">
    <name type="scientific">Candidatus Propionivibrio dominans</name>
    <dbReference type="NCBI Taxonomy" id="2954373"/>
    <lineage>
        <taxon>Bacteria</taxon>
        <taxon>Pseudomonadati</taxon>
        <taxon>Pseudomonadota</taxon>
        <taxon>Betaproteobacteria</taxon>
        <taxon>Rhodocyclales</taxon>
        <taxon>Rhodocyclaceae</taxon>
        <taxon>Propionivibrio</taxon>
    </lineage>
</organism>
<protein>
    <submittedName>
        <fullName evidence="2">Uncharacterized protein</fullName>
    </submittedName>
</protein>
<evidence type="ECO:0000313" key="2">
    <source>
        <dbReference type="EMBL" id="MBK7423447.1"/>
    </source>
</evidence>
<reference evidence="2" key="1">
    <citation type="submission" date="2020-10" db="EMBL/GenBank/DDBJ databases">
        <title>Connecting structure to function with the recovery of over 1000 high-quality activated sludge metagenome-assembled genomes encoding full-length rRNA genes using long-read sequencing.</title>
        <authorList>
            <person name="Singleton C.M."/>
            <person name="Petriglieri F."/>
            <person name="Kristensen J.M."/>
            <person name="Kirkegaard R.H."/>
            <person name="Michaelsen T.Y."/>
            <person name="Andersen M.H."/>
            <person name="Karst S.M."/>
            <person name="Dueholm M.S."/>
            <person name="Nielsen P.H."/>
            <person name="Albertsen M."/>
        </authorList>
    </citation>
    <scope>NUCLEOTIDE SEQUENCE</scope>
    <source>
        <strain evidence="2">EsbW_18-Q3-R4-48_MAXAC.044</strain>
    </source>
</reference>
<proteinExistence type="predicted"/>
<dbReference type="AlphaFoldDB" id="A0A9D7FD24"/>
<evidence type="ECO:0000256" key="1">
    <source>
        <dbReference type="SAM" id="MobiDB-lite"/>
    </source>
</evidence>
<sequence length="64" mass="6430">MLDDSFNASDLGNITQSGSGTVSVTGILDLSSGTLDIGSAGIFGSGGLSSLSGTIKERHPHQHQ</sequence>
<name>A0A9D7FD24_9RHOO</name>
<dbReference type="EMBL" id="JADJNC010000014">
    <property type="protein sequence ID" value="MBK7423447.1"/>
    <property type="molecule type" value="Genomic_DNA"/>
</dbReference>
<evidence type="ECO:0000313" key="3">
    <source>
        <dbReference type="Proteomes" id="UP000886602"/>
    </source>
</evidence>
<accession>A0A9D7FD24</accession>
<feature type="region of interest" description="Disordered" evidence="1">
    <location>
        <begin position="1"/>
        <end position="20"/>
    </location>
</feature>
<dbReference type="Proteomes" id="UP000886602">
    <property type="component" value="Unassembled WGS sequence"/>
</dbReference>
<gene>
    <name evidence="2" type="ORF">IPJ48_10300</name>
</gene>
<comment type="caution">
    <text evidence="2">The sequence shown here is derived from an EMBL/GenBank/DDBJ whole genome shotgun (WGS) entry which is preliminary data.</text>
</comment>